<dbReference type="GO" id="GO:0030170">
    <property type="term" value="F:pyridoxal phosphate binding"/>
    <property type="evidence" value="ECO:0007669"/>
    <property type="project" value="InterPro"/>
</dbReference>
<dbReference type="PANTHER" id="PTHR10146">
    <property type="entry name" value="PROLINE SYNTHETASE CO-TRANSCRIBED BACTERIAL HOMOLOG PROTEIN"/>
    <property type="match status" value="1"/>
</dbReference>
<dbReference type="InterPro" id="IPR011078">
    <property type="entry name" value="PyrdxlP_homeostasis"/>
</dbReference>
<feature type="domain" description="Alanine racemase N-terminal" evidence="2">
    <location>
        <begin position="13"/>
        <end position="232"/>
    </location>
</feature>
<dbReference type="InterPro" id="IPR001608">
    <property type="entry name" value="Ala_racemase_N"/>
</dbReference>
<evidence type="ECO:0000259" key="2">
    <source>
        <dbReference type="Pfam" id="PF01168"/>
    </source>
</evidence>
<reference evidence="4" key="1">
    <citation type="submission" date="2020-05" db="EMBL/GenBank/DDBJ databases">
        <authorList>
            <person name="Chiriac C."/>
            <person name="Salcher M."/>
            <person name="Ghai R."/>
            <person name="Kavagutti S V."/>
        </authorList>
    </citation>
    <scope>NUCLEOTIDE SEQUENCE</scope>
</reference>
<dbReference type="InterPro" id="IPR029066">
    <property type="entry name" value="PLP-binding_barrel"/>
</dbReference>
<proteinExistence type="inferred from homology"/>
<evidence type="ECO:0000313" key="4">
    <source>
        <dbReference type="EMBL" id="CAB5005703.1"/>
    </source>
</evidence>
<dbReference type="Pfam" id="PF01168">
    <property type="entry name" value="Ala_racemase_N"/>
    <property type="match status" value="1"/>
</dbReference>
<evidence type="ECO:0000313" key="3">
    <source>
        <dbReference type="EMBL" id="CAB4956040.1"/>
    </source>
</evidence>
<dbReference type="PANTHER" id="PTHR10146:SF14">
    <property type="entry name" value="PYRIDOXAL PHOSPHATE HOMEOSTASIS PROTEIN"/>
    <property type="match status" value="1"/>
</dbReference>
<gene>
    <name evidence="3" type="ORF">UFOPK3773_01693</name>
    <name evidence="4" type="ORF">UFOPK3992_00972</name>
</gene>
<dbReference type="EMBL" id="CAFBOZ010000125">
    <property type="protein sequence ID" value="CAB5005703.1"/>
    <property type="molecule type" value="Genomic_DNA"/>
</dbReference>
<dbReference type="Gene3D" id="3.20.20.10">
    <property type="entry name" value="Alanine racemase"/>
    <property type="match status" value="1"/>
</dbReference>
<name>A0A6J7PR98_9ZZZZ</name>
<dbReference type="HAMAP" id="MF_02087">
    <property type="entry name" value="PLP_homeostasis"/>
    <property type="match status" value="1"/>
</dbReference>
<dbReference type="AlphaFoldDB" id="A0A6J7PR98"/>
<dbReference type="PROSITE" id="PS01211">
    <property type="entry name" value="UPF0001"/>
    <property type="match status" value="1"/>
</dbReference>
<dbReference type="EMBL" id="CAFBNF010000222">
    <property type="protein sequence ID" value="CAB4956040.1"/>
    <property type="molecule type" value="Genomic_DNA"/>
</dbReference>
<accession>A0A6J7PR98</accession>
<organism evidence="4">
    <name type="scientific">freshwater metagenome</name>
    <dbReference type="NCBI Taxonomy" id="449393"/>
    <lineage>
        <taxon>unclassified sequences</taxon>
        <taxon>metagenomes</taxon>
        <taxon>ecological metagenomes</taxon>
    </lineage>
</organism>
<dbReference type="CDD" id="cd00635">
    <property type="entry name" value="PLPDE_III_YBL036c_like"/>
    <property type="match status" value="1"/>
</dbReference>
<dbReference type="SUPFAM" id="SSF51419">
    <property type="entry name" value="PLP-binding barrel"/>
    <property type="match status" value="1"/>
</dbReference>
<keyword evidence="1" id="KW-0663">Pyridoxal phosphate</keyword>
<evidence type="ECO:0000256" key="1">
    <source>
        <dbReference type="ARBA" id="ARBA00022898"/>
    </source>
</evidence>
<dbReference type="PIRSF" id="PIRSF004848">
    <property type="entry name" value="YBL036c_PLPDEIII"/>
    <property type="match status" value="1"/>
</dbReference>
<dbReference type="NCBIfam" id="TIGR00044">
    <property type="entry name" value="YggS family pyridoxal phosphate-dependent enzyme"/>
    <property type="match status" value="1"/>
</dbReference>
<protein>
    <submittedName>
        <fullName evidence="4">Unannotated protein</fullName>
    </submittedName>
</protein>
<sequence>MTPDERRIELATNLAEVRERIALAATSAARLPDEVMLVVVTKTWPAEDVALLASMGVCDVAENRDQEAAPKAAALGMLGGPVVRWHFIGQLQRNKARSVARYADQVESVDRESLVAALSAARDPEQPLDVLIQVSLDGEVARGGSLPDDVPRLADLVESTSSLRLRGVMAVAPLDEDPRRAFGRLRELSERLRESHPGADRISAGMSGDLEAAIAEGATQVRIGTAVLGHRPSLR</sequence>